<accession>A0A0G3BI94</accession>
<protein>
    <submittedName>
        <fullName evidence="1">Uncharacterized protein</fullName>
    </submittedName>
</protein>
<evidence type="ECO:0000313" key="1">
    <source>
        <dbReference type="EMBL" id="AKJ27091.1"/>
    </source>
</evidence>
<dbReference type="AlphaFoldDB" id="A0A0G3BI94"/>
<dbReference type="EMBL" id="CP011371">
    <property type="protein sequence ID" value="AKJ27091.1"/>
    <property type="molecule type" value="Genomic_DNA"/>
</dbReference>
<sequence length="85" mass="9699">MARDLEALRHQLQHLGDIAQLAAALTAVARRLVTYGLPGQVWRQRPACRWMMCRRGRVRCLAVRQRAAASLEVFDQQFQLSVALQ</sequence>
<proteinExistence type="predicted"/>
<dbReference type="KEGG" id="pbh:AAW51_0400"/>
<dbReference type="Proteomes" id="UP000035352">
    <property type="component" value="Chromosome"/>
</dbReference>
<gene>
    <name evidence="1" type="ORF">AAW51_0400</name>
</gene>
<dbReference type="STRING" id="413882.AAW51_0400"/>
<name>A0A0G3BI94_9BURK</name>
<keyword evidence="2" id="KW-1185">Reference proteome</keyword>
<organism evidence="1 2">
    <name type="scientific">Caldimonas brevitalea</name>
    <dbReference type="NCBI Taxonomy" id="413882"/>
    <lineage>
        <taxon>Bacteria</taxon>
        <taxon>Pseudomonadati</taxon>
        <taxon>Pseudomonadota</taxon>
        <taxon>Betaproteobacteria</taxon>
        <taxon>Burkholderiales</taxon>
        <taxon>Sphaerotilaceae</taxon>
        <taxon>Caldimonas</taxon>
    </lineage>
</organism>
<evidence type="ECO:0000313" key="2">
    <source>
        <dbReference type="Proteomes" id="UP000035352"/>
    </source>
</evidence>
<reference evidence="1 2" key="1">
    <citation type="submission" date="2015-05" db="EMBL/GenBank/DDBJ databases">
        <authorList>
            <person name="Tang B."/>
            <person name="Yu Y."/>
        </authorList>
    </citation>
    <scope>NUCLEOTIDE SEQUENCE [LARGE SCALE GENOMIC DNA]</scope>
    <source>
        <strain evidence="1 2">DSM 7029</strain>
    </source>
</reference>